<gene>
    <name evidence="2" type="ORF">NCTC12965_04353</name>
</gene>
<dbReference type="EMBL" id="CABEEZ010000096">
    <property type="protein sequence ID" value="VTR39293.1"/>
    <property type="molecule type" value="Genomic_DNA"/>
</dbReference>
<accession>A0A4U9V0X6</accession>
<reference evidence="2" key="1">
    <citation type="submission" date="2019-05" db="EMBL/GenBank/DDBJ databases">
        <authorList>
            <consortium name="Pathogen Informatics"/>
        </authorList>
    </citation>
    <scope>NUCLEOTIDE SEQUENCE [LARGE SCALE GENOMIC DNA]</scope>
    <source>
        <strain evidence="2">NCTC12965</strain>
    </source>
</reference>
<proteinExistence type="predicted"/>
<feature type="transmembrane region" description="Helical" evidence="1">
    <location>
        <begin position="26"/>
        <end position="44"/>
    </location>
</feature>
<keyword evidence="1" id="KW-0472">Membrane</keyword>
<organism evidence="2">
    <name type="scientific">Serratia fonticola</name>
    <dbReference type="NCBI Taxonomy" id="47917"/>
    <lineage>
        <taxon>Bacteria</taxon>
        <taxon>Pseudomonadati</taxon>
        <taxon>Pseudomonadota</taxon>
        <taxon>Gammaproteobacteria</taxon>
        <taxon>Enterobacterales</taxon>
        <taxon>Yersiniaceae</taxon>
        <taxon>Serratia</taxon>
    </lineage>
</organism>
<dbReference type="AlphaFoldDB" id="A0A4U9V0X6"/>
<evidence type="ECO:0000313" key="2">
    <source>
        <dbReference type="EMBL" id="VTR39293.1"/>
    </source>
</evidence>
<protein>
    <submittedName>
        <fullName evidence="2">Uncharacterized protein</fullName>
    </submittedName>
</protein>
<sequence>MKSNKVLLLVVYKFIFSEYMTGFKKYFFIFGIVCTSLIPISFYYSP</sequence>
<keyword evidence="1" id="KW-0812">Transmembrane</keyword>
<evidence type="ECO:0000256" key="1">
    <source>
        <dbReference type="SAM" id="Phobius"/>
    </source>
</evidence>
<keyword evidence="1" id="KW-1133">Transmembrane helix</keyword>
<name>A0A4U9V0X6_SERFO</name>